<dbReference type="GO" id="GO:0085020">
    <property type="term" value="P:protein K6-linked ubiquitination"/>
    <property type="evidence" value="ECO:0007669"/>
    <property type="project" value="TreeGrafter"/>
</dbReference>
<keyword evidence="2 3" id="KW-0040">ANK repeat</keyword>
<dbReference type="RefSeq" id="XP_068368037.1">
    <property type="nucleotide sequence ID" value="XM_068497969.1"/>
</dbReference>
<dbReference type="SUPFAM" id="SSF48403">
    <property type="entry name" value="Ankyrin repeat"/>
    <property type="match status" value="1"/>
</dbReference>
<accession>A0A1J4KZ84</accession>
<organism evidence="5 6">
    <name type="scientific">Tritrichomonas foetus</name>
    <dbReference type="NCBI Taxonomy" id="1144522"/>
    <lineage>
        <taxon>Eukaryota</taxon>
        <taxon>Metamonada</taxon>
        <taxon>Parabasalia</taxon>
        <taxon>Tritrichomonadida</taxon>
        <taxon>Tritrichomonadidae</taxon>
        <taxon>Tritrichomonas</taxon>
    </lineage>
</organism>
<evidence type="ECO:0000256" key="2">
    <source>
        <dbReference type="ARBA" id="ARBA00023043"/>
    </source>
</evidence>
<gene>
    <name evidence="5" type="ORF">TRFO_14696</name>
</gene>
<dbReference type="InterPro" id="IPR002110">
    <property type="entry name" value="Ankyrin_rpt"/>
</dbReference>
<comment type="caution">
    <text evidence="5">The sequence shown here is derived from an EMBL/GenBank/DDBJ whole genome shotgun (WGS) entry which is preliminary data.</text>
</comment>
<keyword evidence="6" id="KW-1185">Reference proteome</keyword>
<feature type="compositionally biased region" description="Polar residues" evidence="4">
    <location>
        <begin position="122"/>
        <end position="132"/>
    </location>
</feature>
<dbReference type="PROSITE" id="PS50088">
    <property type="entry name" value="ANK_REPEAT"/>
    <property type="match status" value="1"/>
</dbReference>
<dbReference type="EMBL" id="MLAK01000303">
    <property type="protein sequence ID" value="OHT14901.1"/>
    <property type="molecule type" value="Genomic_DNA"/>
</dbReference>
<dbReference type="Pfam" id="PF12796">
    <property type="entry name" value="Ank_2"/>
    <property type="match status" value="1"/>
</dbReference>
<name>A0A1J4KZ84_9EUKA</name>
<dbReference type="PROSITE" id="PS50297">
    <property type="entry name" value="ANK_REP_REGION"/>
    <property type="match status" value="1"/>
</dbReference>
<protein>
    <submittedName>
        <fullName evidence="5">Uncharacterized protein</fullName>
    </submittedName>
</protein>
<dbReference type="Gene3D" id="1.25.40.20">
    <property type="entry name" value="Ankyrin repeat-containing domain"/>
    <property type="match status" value="1"/>
</dbReference>
<dbReference type="PANTHER" id="PTHR24171">
    <property type="entry name" value="ANKYRIN REPEAT DOMAIN-CONTAINING PROTEIN 39-RELATED"/>
    <property type="match status" value="1"/>
</dbReference>
<proteinExistence type="predicted"/>
<keyword evidence="1" id="KW-0677">Repeat</keyword>
<dbReference type="GeneID" id="94832673"/>
<feature type="compositionally biased region" description="Polar residues" evidence="4">
    <location>
        <begin position="93"/>
        <end position="115"/>
    </location>
</feature>
<dbReference type="Proteomes" id="UP000179807">
    <property type="component" value="Unassembled WGS sequence"/>
</dbReference>
<feature type="repeat" description="ANK" evidence="3">
    <location>
        <begin position="33"/>
        <end position="65"/>
    </location>
</feature>
<dbReference type="OrthoDB" id="69641at2759"/>
<dbReference type="PANTHER" id="PTHR24171:SF8">
    <property type="entry name" value="BRCA1-ASSOCIATED RING DOMAIN PROTEIN 1"/>
    <property type="match status" value="1"/>
</dbReference>
<sequence length="232" mass="26425">MSLISIVRSGDIVSLYAKQNITQQDLDEVDQEKGNTALHYAMESGNWLMIKFLLDKGAKLLAINNERRTALDLAKPDSIRKLCVDKYMKKNLQKNPKGQNNSKGQNNPKGQNNLEGQKIDDSQTQSHKMSLSASTIRIKNGIEEHTNILMKQLDNIQRNIEASTIANFPNNETHPSKAAFQKICNHKDCNNKANVIYKECGHNIYCQEHFITPRSVCPVCHQPFSEFFFIKY</sequence>
<dbReference type="GO" id="GO:0004842">
    <property type="term" value="F:ubiquitin-protein transferase activity"/>
    <property type="evidence" value="ECO:0007669"/>
    <property type="project" value="TreeGrafter"/>
</dbReference>
<evidence type="ECO:0000313" key="6">
    <source>
        <dbReference type="Proteomes" id="UP000179807"/>
    </source>
</evidence>
<evidence type="ECO:0000256" key="1">
    <source>
        <dbReference type="ARBA" id="ARBA00022737"/>
    </source>
</evidence>
<feature type="region of interest" description="Disordered" evidence="4">
    <location>
        <begin position="91"/>
        <end position="132"/>
    </location>
</feature>
<dbReference type="AlphaFoldDB" id="A0A1J4KZ84"/>
<evidence type="ECO:0000313" key="5">
    <source>
        <dbReference type="EMBL" id="OHT14901.1"/>
    </source>
</evidence>
<evidence type="ECO:0000256" key="3">
    <source>
        <dbReference type="PROSITE-ProRule" id="PRU00023"/>
    </source>
</evidence>
<evidence type="ECO:0000256" key="4">
    <source>
        <dbReference type="SAM" id="MobiDB-lite"/>
    </source>
</evidence>
<reference evidence="5" key="1">
    <citation type="submission" date="2016-10" db="EMBL/GenBank/DDBJ databases">
        <authorList>
            <person name="Benchimol M."/>
            <person name="Almeida L.G."/>
            <person name="Vasconcelos A.T."/>
            <person name="Perreira-Neves A."/>
            <person name="Rosa I.A."/>
            <person name="Tasca T."/>
            <person name="Bogo M.R."/>
            <person name="de Souza W."/>
        </authorList>
    </citation>
    <scope>NUCLEOTIDE SEQUENCE [LARGE SCALE GENOMIC DNA]</scope>
    <source>
        <strain evidence="5">K</strain>
    </source>
</reference>
<dbReference type="SMART" id="SM00248">
    <property type="entry name" value="ANK"/>
    <property type="match status" value="1"/>
</dbReference>
<dbReference type="InterPro" id="IPR036770">
    <property type="entry name" value="Ankyrin_rpt-contain_sf"/>
</dbReference>
<dbReference type="VEuPathDB" id="TrichDB:TRFO_14696"/>